<dbReference type="EMBL" id="CAJOBH010145873">
    <property type="protein sequence ID" value="CAF4826116.1"/>
    <property type="molecule type" value="Genomic_DNA"/>
</dbReference>
<name>A0A8S3BFF3_9BILA</name>
<evidence type="ECO:0000313" key="3">
    <source>
        <dbReference type="EMBL" id="CAF4826116.1"/>
    </source>
</evidence>
<reference evidence="3" key="1">
    <citation type="submission" date="2021-02" db="EMBL/GenBank/DDBJ databases">
        <authorList>
            <person name="Nowell W R."/>
        </authorList>
    </citation>
    <scope>NUCLEOTIDE SEQUENCE</scope>
</reference>
<dbReference type="EMBL" id="CAJOBJ010096730">
    <property type="protein sequence ID" value="CAF4568270.1"/>
    <property type="molecule type" value="Genomic_DNA"/>
</dbReference>
<dbReference type="Proteomes" id="UP000681720">
    <property type="component" value="Unassembled WGS sequence"/>
</dbReference>
<sequence length="48" mass="5115">LPAKKRRTAPGVLVAPSTAPLPRKRFNPAIQSTAASLMRNFVPGETTV</sequence>
<evidence type="ECO:0000313" key="1">
    <source>
        <dbReference type="EMBL" id="CAF4542261.1"/>
    </source>
</evidence>
<feature type="non-terminal residue" evidence="3">
    <location>
        <position position="1"/>
    </location>
</feature>
<organism evidence="3 4">
    <name type="scientific">Rotaria magnacalcarata</name>
    <dbReference type="NCBI Taxonomy" id="392030"/>
    <lineage>
        <taxon>Eukaryota</taxon>
        <taxon>Metazoa</taxon>
        <taxon>Spiralia</taxon>
        <taxon>Gnathifera</taxon>
        <taxon>Rotifera</taxon>
        <taxon>Eurotatoria</taxon>
        <taxon>Bdelloidea</taxon>
        <taxon>Philodinida</taxon>
        <taxon>Philodinidae</taxon>
        <taxon>Rotaria</taxon>
    </lineage>
</organism>
<dbReference type="Proteomes" id="UP000681967">
    <property type="component" value="Unassembled WGS sequence"/>
</dbReference>
<gene>
    <name evidence="1" type="ORF">BYL167_LOCUS37753</name>
    <name evidence="3" type="ORF">BYL167_LOCUS49200</name>
    <name evidence="2" type="ORF">GIL414_LOCUS37552</name>
</gene>
<dbReference type="AlphaFoldDB" id="A0A8S3BFF3"/>
<evidence type="ECO:0000313" key="2">
    <source>
        <dbReference type="EMBL" id="CAF4568270.1"/>
    </source>
</evidence>
<feature type="non-terminal residue" evidence="3">
    <location>
        <position position="48"/>
    </location>
</feature>
<protein>
    <submittedName>
        <fullName evidence="3">Uncharacterized protein</fullName>
    </submittedName>
</protein>
<dbReference type="EMBL" id="CAJOBH010086273">
    <property type="protein sequence ID" value="CAF4542261.1"/>
    <property type="molecule type" value="Genomic_DNA"/>
</dbReference>
<comment type="caution">
    <text evidence="3">The sequence shown here is derived from an EMBL/GenBank/DDBJ whole genome shotgun (WGS) entry which is preliminary data.</text>
</comment>
<evidence type="ECO:0000313" key="4">
    <source>
        <dbReference type="Proteomes" id="UP000681967"/>
    </source>
</evidence>
<proteinExistence type="predicted"/>
<accession>A0A8S3BFF3</accession>